<keyword evidence="13" id="KW-1185">Reference proteome</keyword>
<evidence type="ECO:0000256" key="10">
    <source>
        <dbReference type="PIRSR" id="PIRSR036696-2"/>
    </source>
</evidence>
<evidence type="ECO:0000256" key="1">
    <source>
        <dbReference type="ARBA" id="ARBA00004496"/>
    </source>
</evidence>
<evidence type="ECO:0000256" key="3">
    <source>
        <dbReference type="ARBA" id="ARBA00011913"/>
    </source>
</evidence>
<dbReference type="Pfam" id="PF07687">
    <property type="entry name" value="M20_dimer"/>
    <property type="match status" value="1"/>
</dbReference>
<feature type="binding site" evidence="10">
    <location>
        <position position="109"/>
    </location>
    <ligand>
        <name>Zn(2+)</name>
        <dbReference type="ChEBI" id="CHEBI:29105"/>
        <label>1</label>
    </ligand>
</feature>
<dbReference type="InterPro" id="IPR052083">
    <property type="entry name" value="Aminoacylase-1_M20A"/>
</dbReference>
<protein>
    <recommendedName>
        <fullName evidence="3">N-acyl-aliphatic-L-amino acid amidohydrolase</fullName>
        <ecNumber evidence="3">3.5.1.14</ecNumber>
    </recommendedName>
    <alternativeName>
        <fullName evidence="8">N-acyl-L-amino-acid amidohydrolase</fullName>
    </alternativeName>
</protein>
<dbReference type="InterPro" id="IPR011650">
    <property type="entry name" value="Peptidase_M20_dimer"/>
</dbReference>
<reference evidence="12" key="3">
    <citation type="submission" date="2025-09" db="UniProtKB">
        <authorList>
            <consortium name="Ensembl"/>
        </authorList>
    </citation>
    <scope>IDENTIFICATION</scope>
</reference>
<dbReference type="GO" id="GO:0046872">
    <property type="term" value="F:metal ion binding"/>
    <property type="evidence" value="ECO:0007669"/>
    <property type="project" value="UniProtKB-KW"/>
</dbReference>
<dbReference type="FunFam" id="1.10.150.900:FF:000001">
    <property type="entry name" value="Aminoacylase-1, putative"/>
    <property type="match status" value="1"/>
</dbReference>
<comment type="similarity">
    <text evidence="2">Belongs to the peptidase M20A family.</text>
</comment>
<dbReference type="Pfam" id="PF01546">
    <property type="entry name" value="Peptidase_M20"/>
    <property type="match status" value="1"/>
</dbReference>
<dbReference type="PROSITE" id="PS00759">
    <property type="entry name" value="ARGE_DAPE_CPG2_2"/>
    <property type="match status" value="1"/>
</dbReference>
<comment type="cofactor">
    <cofactor evidence="10">
        <name>Zn(2+)</name>
        <dbReference type="ChEBI" id="CHEBI:29105"/>
    </cofactor>
    <text evidence="10">Binds 2 Zn(2+) ions per subunit.</text>
</comment>
<dbReference type="InterPro" id="IPR001261">
    <property type="entry name" value="ArgE/DapE_CS"/>
</dbReference>
<feature type="domain" description="Peptidase M20 dimerisation" evidence="11">
    <location>
        <begin position="184"/>
        <end position="294"/>
    </location>
</feature>
<dbReference type="InterPro" id="IPR036264">
    <property type="entry name" value="Bact_exopeptidase_dim_dom"/>
</dbReference>
<dbReference type="EC" id="3.5.1.14" evidence="3"/>
<evidence type="ECO:0000256" key="8">
    <source>
        <dbReference type="ARBA" id="ARBA00029656"/>
    </source>
</evidence>
<dbReference type="PANTHER" id="PTHR45892">
    <property type="entry name" value="AMINOACYLASE-1"/>
    <property type="match status" value="1"/>
</dbReference>
<dbReference type="SUPFAM" id="SSF53187">
    <property type="entry name" value="Zn-dependent exopeptidases"/>
    <property type="match status" value="1"/>
</dbReference>
<feature type="active site" description="Proton acceptor" evidence="9">
    <location>
        <position position="143"/>
    </location>
</feature>
<dbReference type="Proteomes" id="UP000694405">
    <property type="component" value="Chromosome 9"/>
</dbReference>
<evidence type="ECO:0000313" key="12">
    <source>
        <dbReference type="Ensembl" id="ENSMUNP00000026039.1"/>
    </source>
</evidence>
<dbReference type="Gene3D" id="1.10.150.900">
    <property type="match status" value="1"/>
</dbReference>
<evidence type="ECO:0000256" key="7">
    <source>
        <dbReference type="ARBA" id="ARBA00022833"/>
    </source>
</evidence>
<dbReference type="Gene3D" id="3.40.630.10">
    <property type="entry name" value="Zn peptidases"/>
    <property type="match status" value="1"/>
</dbReference>
<evidence type="ECO:0000256" key="2">
    <source>
        <dbReference type="ARBA" id="ARBA00006247"/>
    </source>
</evidence>
<dbReference type="Ensembl" id="ENSMUNT00000028428.1">
    <property type="protein sequence ID" value="ENSMUNP00000026039.1"/>
    <property type="gene ID" value="ENSMUNG00000008180.2"/>
</dbReference>
<feature type="binding site" evidence="10">
    <location>
        <position position="369"/>
    </location>
    <ligand>
        <name>Zn(2+)</name>
        <dbReference type="ChEBI" id="CHEBI:29105"/>
        <label>2</label>
    </ligand>
</feature>
<keyword evidence="7 10" id="KW-0862">Zinc</keyword>
<dbReference type="PIRSF" id="PIRSF036696">
    <property type="entry name" value="ACY-1"/>
    <property type="match status" value="1"/>
</dbReference>
<evidence type="ECO:0000256" key="9">
    <source>
        <dbReference type="PIRSR" id="PIRSR036696-1"/>
    </source>
</evidence>
<dbReference type="InterPro" id="IPR002933">
    <property type="entry name" value="Peptidase_M20"/>
</dbReference>
<dbReference type="AlphaFoldDB" id="A0A8V5GBB3"/>
<feature type="binding site" evidence="10">
    <location>
        <position position="144"/>
    </location>
    <ligand>
        <name>Zn(2+)</name>
        <dbReference type="ChEBI" id="CHEBI:29105"/>
        <label>2</label>
    </ligand>
</feature>
<feature type="binding site" evidence="10">
    <location>
        <position position="171"/>
    </location>
    <ligand>
        <name>Zn(2+)</name>
        <dbReference type="ChEBI" id="CHEBI:29105"/>
        <label>1</label>
    </ligand>
</feature>
<dbReference type="GO" id="GO:0004046">
    <property type="term" value="F:aminoacylase activity"/>
    <property type="evidence" value="ECO:0007669"/>
    <property type="project" value="UniProtKB-EC"/>
</dbReference>
<reference evidence="12" key="1">
    <citation type="submission" date="2020-03" db="EMBL/GenBank/DDBJ databases">
        <title>Melopsittacus undulatus (budgerigar) genome, bMelUnd1, maternal haplotype with Z.</title>
        <authorList>
            <person name="Gedman G."/>
            <person name="Mountcastle J."/>
            <person name="Haase B."/>
            <person name="Formenti G."/>
            <person name="Wright T."/>
            <person name="Apodaca J."/>
            <person name="Pelan S."/>
            <person name="Chow W."/>
            <person name="Rhie A."/>
            <person name="Howe K."/>
            <person name="Fedrigo O."/>
            <person name="Jarvis E.D."/>
        </authorList>
    </citation>
    <scope>NUCLEOTIDE SEQUENCE [LARGE SCALE GENOMIC DNA]</scope>
</reference>
<reference evidence="12" key="2">
    <citation type="submission" date="2025-08" db="UniProtKB">
        <authorList>
            <consortium name="Ensembl"/>
        </authorList>
    </citation>
    <scope>IDENTIFICATION</scope>
</reference>
<evidence type="ECO:0000259" key="11">
    <source>
        <dbReference type="Pfam" id="PF07687"/>
    </source>
</evidence>
<dbReference type="PANTHER" id="PTHR45892:SF1">
    <property type="entry name" value="AMINOACYLASE-1"/>
    <property type="match status" value="1"/>
</dbReference>
<dbReference type="FunFam" id="3.30.70.360:FF:000005">
    <property type="entry name" value="Putative Aminoacylase-1"/>
    <property type="match status" value="1"/>
</dbReference>
<gene>
    <name evidence="12" type="primary">LOC101878493</name>
</gene>
<evidence type="ECO:0000256" key="6">
    <source>
        <dbReference type="ARBA" id="ARBA00022801"/>
    </source>
</evidence>
<dbReference type="GO" id="GO:0006520">
    <property type="term" value="P:amino acid metabolic process"/>
    <property type="evidence" value="ECO:0007669"/>
    <property type="project" value="InterPro"/>
</dbReference>
<evidence type="ECO:0000313" key="13">
    <source>
        <dbReference type="Proteomes" id="UP000694405"/>
    </source>
</evidence>
<comment type="subcellular location">
    <subcellularLocation>
        <location evidence="1">Cytoplasm</location>
    </subcellularLocation>
</comment>
<dbReference type="Gene3D" id="3.30.70.360">
    <property type="match status" value="1"/>
</dbReference>
<organism evidence="12 13">
    <name type="scientific">Melopsittacus undulatus</name>
    <name type="common">Budgerigar</name>
    <name type="synonym">Psittacus undulatus</name>
    <dbReference type="NCBI Taxonomy" id="13146"/>
    <lineage>
        <taxon>Eukaryota</taxon>
        <taxon>Metazoa</taxon>
        <taxon>Chordata</taxon>
        <taxon>Craniata</taxon>
        <taxon>Vertebrata</taxon>
        <taxon>Euteleostomi</taxon>
        <taxon>Archelosauria</taxon>
        <taxon>Archosauria</taxon>
        <taxon>Dinosauria</taxon>
        <taxon>Saurischia</taxon>
        <taxon>Theropoda</taxon>
        <taxon>Coelurosauria</taxon>
        <taxon>Aves</taxon>
        <taxon>Neognathae</taxon>
        <taxon>Neoaves</taxon>
        <taxon>Telluraves</taxon>
        <taxon>Australaves</taxon>
        <taxon>Psittaciformes</taxon>
        <taxon>Psittaculidae</taxon>
        <taxon>Melopsittacus</taxon>
    </lineage>
</organism>
<dbReference type="NCBIfam" id="TIGR01880">
    <property type="entry name" value="Ac-peptdase-euk"/>
    <property type="match status" value="1"/>
</dbReference>
<keyword evidence="5 10" id="KW-0479">Metal-binding</keyword>
<proteinExistence type="inferred from homology"/>
<evidence type="ECO:0000256" key="5">
    <source>
        <dbReference type="ARBA" id="ARBA00022723"/>
    </source>
</evidence>
<name>A0A8V5GBB3_MELUD</name>
<accession>A0A8V5GBB3</accession>
<keyword evidence="4" id="KW-0963">Cytoplasm</keyword>
<keyword evidence="6" id="KW-0378">Hydrolase</keyword>
<evidence type="ECO:0000256" key="4">
    <source>
        <dbReference type="ARBA" id="ARBA00022490"/>
    </source>
</evidence>
<sequence length="404" mass="44556">MMMGHSCPCSCSPFVPRTSITCPLCSPFPLALEPQGGLEVPVGSSERGGKSQCNSRHPHSSLDAAIQFLEHIGTDLGLTCQKVEEHWTYPPFEAVKDSQGNIYARGAQDMKCVSIQYLEAIRRLKAEGKCFARTIHLTFVPDEEVGGHKGMEMFVQRPEFKALNVGFALDEGLASPSDTFSVFYGEKSPWWIKVKCMGSPGHGSRFISSTAAEKLHKVISSFLAFRESEKQRLKSDSSLTLGDVTSLNLTMLEGGVSFNVVPSEMAAGFDIRIPPTMDLKAFEEKIAAWCRDAGDGVTYEFLQKCMDQHITSTEESNPWWKAFSGVCRDLKLQLKLEIFPAATDSRYIRAAGHPAIGFSPMNRTPVLLHDHNEFLNEQVFLRGIEIYACLLPALASVPPLPSEG</sequence>
<dbReference type="InterPro" id="IPR010159">
    <property type="entry name" value="N-acyl_aa_amidohydrolase"/>
</dbReference>
<dbReference type="SUPFAM" id="SSF55031">
    <property type="entry name" value="Bacterial exopeptidase dimerisation domain"/>
    <property type="match status" value="1"/>
</dbReference>
<feature type="binding site" evidence="10">
    <location>
        <position position="109"/>
    </location>
    <ligand>
        <name>Zn(2+)</name>
        <dbReference type="ChEBI" id="CHEBI:29105"/>
        <label>2</label>
    </ligand>
</feature>
<dbReference type="GO" id="GO:0005737">
    <property type="term" value="C:cytoplasm"/>
    <property type="evidence" value="ECO:0007669"/>
    <property type="project" value="UniProtKB-SubCell"/>
</dbReference>